<dbReference type="Proteomes" id="UP001497680">
    <property type="component" value="Unassembled WGS sequence"/>
</dbReference>
<sequence>MRAINSIARRGIFILRSFPIIFAFSARARDLRRLGHCFSSSSSASTSSFLSPPHSSTLTQRHVNQGHRIHLLNPFEMPRLLGT</sequence>
<evidence type="ECO:0000313" key="1">
    <source>
        <dbReference type="EMBL" id="KAI6091752.1"/>
    </source>
</evidence>
<proteinExistence type="predicted"/>
<name>A0ACC0DHD6_9PEZI</name>
<keyword evidence="2" id="KW-1185">Reference proteome</keyword>
<organism evidence="1 2">
    <name type="scientific">Hypoxylon rubiginosum</name>
    <dbReference type="NCBI Taxonomy" id="110542"/>
    <lineage>
        <taxon>Eukaryota</taxon>
        <taxon>Fungi</taxon>
        <taxon>Dikarya</taxon>
        <taxon>Ascomycota</taxon>
        <taxon>Pezizomycotina</taxon>
        <taxon>Sordariomycetes</taxon>
        <taxon>Xylariomycetidae</taxon>
        <taxon>Xylariales</taxon>
        <taxon>Hypoxylaceae</taxon>
        <taxon>Hypoxylon</taxon>
    </lineage>
</organism>
<accession>A0ACC0DHD6</accession>
<reference evidence="1 2" key="1">
    <citation type="journal article" date="2022" name="New Phytol.">
        <title>Ecological generalism drives hyperdiversity of secondary metabolite gene clusters in xylarialean endophytes.</title>
        <authorList>
            <person name="Franco M.E.E."/>
            <person name="Wisecaver J.H."/>
            <person name="Arnold A.E."/>
            <person name="Ju Y.M."/>
            <person name="Slot J.C."/>
            <person name="Ahrendt S."/>
            <person name="Moore L.P."/>
            <person name="Eastman K.E."/>
            <person name="Scott K."/>
            <person name="Konkel Z."/>
            <person name="Mondo S.J."/>
            <person name="Kuo A."/>
            <person name="Hayes R.D."/>
            <person name="Haridas S."/>
            <person name="Andreopoulos B."/>
            <person name="Riley R."/>
            <person name="LaButti K."/>
            <person name="Pangilinan J."/>
            <person name="Lipzen A."/>
            <person name="Amirebrahimi M."/>
            <person name="Yan J."/>
            <person name="Adam C."/>
            <person name="Keymanesh K."/>
            <person name="Ng V."/>
            <person name="Louie K."/>
            <person name="Northen T."/>
            <person name="Drula E."/>
            <person name="Henrissat B."/>
            <person name="Hsieh H.M."/>
            <person name="Youens-Clark K."/>
            <person name="Lutzoni F."/>
            <person name="Miadlikowska J."/>
            <person name="Eastwood D.C."/>
            <person name="Hamelin R.C."/>
            <person name="Grigoriev I.V."/>
            <person name="U'Ren J.M."/>
        </authorList>
    </citation>
    <scope>NUCLEOTIDE SEQUENCE [LARGE SCALE GENOMIC DNA]</scope>
    <source>
        <strain evidence="1 2">ER1909</strain>
    </source>
</reference>
<comment type="caution">
    <text evidence="1">The sequence shown here is derived from an EMBL/GenBank/DDBJ whole genome shotgun (WGS) entry which is preliminary data.</text>
</comment>
<gene>
    <name evidence="1" type="ORF">F4821DRAFT_172577</name>
</gene>
<protein>
    <submittedName>
        <fullName evidence="1">Uncharacterized protein</fullName>
    </submittedName>
</protein>
<dbReference type="EMBL" id="MU394285">
    <property type="protein sequence ID" value="KAI6091752.1"/>
    <property type="molecule type" value="Genomic_DNA"/>
</dbReference>
<evidence type="ECO:0000313" key="2">
    <source>
        <dbReference type="Proteomes" id="UP001497680"/>
    </source>
</evidence>